<protein>
    <submittedName>
        <fullName evidence="2">Xylose isomerase</fullName>
    </submittedName>
</protein>
<organism evidence="2 3">
    <name type="scientific">Paenibacillus agaridevorans</name>
    <dbReference type="NCBI Taxonomy" id="171404"/>
    <lineage>
        <taxon>Bacteria</taxon>
        <taxon>Bacillati</taxon>
        <taxon>Bacillota</taxon>
        <taxon>Bacilli</taxon>
        <taxon>Bacillales</taxon>
        <taxon>Paenibacillaceae</taxon>
        <taxon>Paenibacillus</taxon>
    </lineage>
</organism>
<reference evidence="2 3" key="1">
    <citation type="submission" date="2017-08" db="EMBL/GenBank/DDBJ databases">
        <title>Substantial Increase in Enzyme Production by Combined Drug-Resistance Mutations in Paenibacillus agaridevorans.</title>
        <authorList>
            <person name="Tanaka Y."/>
            <person name="Funane K."/>
            <person name="Hosaka T."/>
            <person name="Shiwa Y."/>
            <person name="Fujita N."/>
            <person name="Miyazaki T."/>
            <person name="Yoshikawa H."/>
            <person name="Murakami K."/>
            <person name="Kasahara K."/>
            <person name="Inaoka T."/>
            <person name="Hiraga Y."/>
            <person name="Ochi K."/>
        </authorList>
    </citation>
    <scope>NUCLEOTIDE SEQUENCE [LARGE SCALE GENOMIC DNA]</scope>
    <source>
        <strain evidence="2 3">T-3040</strain>
    </source>
</reference>
<comment type="caution">
    <text evidence="2">The sequence shown here is derived from an EMBL/GenBank/DDBJ whole genome shotgun (WGS) entry which is preliminary data.</text>
</comment>
<dbReference type="SUPFAM" id="SSF51658">
    <property type="entry name" value="Xylose isomerase-like"/>
    <property type="match status" value="1"/>
</dbReference>
<dbReference type="EMBL" id="BDQX01000383">
    <property type="protein sequence ID" value="GBG11117.1"/>
    <property type="molecule type" value="Genomic_DNA"/>
</dbReference>
<evidence type="ECO:0000313" key="3">
    <source>
        <dbReference type="Proteomes" id="UP000245202"/>
    </source>
</evidence>
<dbReference type="InterPro" id="IPR013022">
    <property type="entry name" value="Xyl_isomerase-like_TIM-brl"/>
</dbReference>
<dbReference type="RefSeq" id="WP_087569107.1">
    <property type="nucleotide sequence ID" value="NZ_BDQX01000383.1"/>
</dbReference>
<gene>
    <name evidence="2" type="ORF">PAT3040_05903</name>
</gene>
<dbReference type="GO" id="GO:0016853">
    <property type="term" value="F:isomerase activity"/>
    <property type="evidence" value="ECO:0007669"/>
    <property type="project" value="UniProtKB-KW"/>
</dbReference>
<evidence type="ECO:0000313" key="2">
    <source>
        <dbReference type="EMBL" id="GBG11117.1"/>
    </source>
</evidence>
<keyword evidence="2" id="KW-0413">Isomerase</keyword>
<dbReference type="InterPro" id="IPR036237">
    <property type="entry name" value="Xyl_isomerase-like_sf"/>
</dbReference>
<dbReference type="AlphaFoldDB" id="A0A2R5EX51"/>
<dbReference type="Pfam" id="PF01261">
    <property type="entry name" value="AP_endonuc_2"/>
    <property type="match status" value="1"/>
</dbReference>
<sequence length="268" mass="30749">MNLNVFKALWGMEGTYEKFLERAANAGYAGIEAPLPSKEDEAAFKQALKRHNLSYIVQTFTNGDHASSFSEQVERAAGFEPVLIVCHSAKDSMSEAEQDRFYDHALKAEQRWGIPVGHETHRGRAMFTPWTTARLLRRFPELRITADFSHWMNVCESHLEDQEEAIELAIQRTIHVHGRIGFPEGPQVPHPASPYFEKELGLFLGWWERIFAVQAAAGREQATFTAEFGPPGYMPTDPFTNKPVSDLWEVNEWMTDRLKKQYEQWMTS</sequence>
<evidence type="ECO:0000259" key="1">
    <source>
        <dbReference type="Pfam" id="PF01261"/>
    </source>
</evidence>
<keyword evidence="3" id="KW-1185">Reference proteome</keyword>
<dbReference type="Proteomes" id="UP000245202">
    <property type="component" value="Unassembled WGS sequence"/>
</dbReference>
<dbReference type="Gene3D" id="3.20.20.150">
    <property type="entry name" value="Divalent-metal-dependent TIM barrel enzymes"/>
    <property type="match status" value="1"/>
</dbReference>
<feature type="domain" description="Xylose isomerase-like TIM barrel" evidence="1">
    <location>
        <begin position="20"/>
        <end position="177"/>
    </location>
</feature>
<name>A0A2R5EX51_9BACL</name>
<proteinExistence type="predicted"/>
<accession>A0A2R5EX51</accession>